<dbReference type="CDD" id="cd18186">
    <property type="entry name" value="BTB_POZ_ZBTB_KLHL-like"/>
    <property type="match status" value="1"/>
</dbReference>
<feature type="compositionally biased region" description="Polar residues" evidence="1">
    <location>
        <begin position="29"/>
        <end position="62"/>
    </location>
</feature>
<feature type="domain" description="BTB" evidence="2">
    <location>
        <begin position="103"/>
        <end position="165"/>
    </location>
</feature>
<gene>
    <name evidence="3" type="ORF">BJ508DRAFT_48050</name>
</gene>
<feature type="region of interest" description="Disordered" evidence="1">
    <location>
        <begin position="29"/>
        <end position="93"/>
    </location>
</feature>
<dbReference type="EMBL" id="ML119814">
    <property type="protein sequence ID" value="RPA73657.1"/>
    <property type="molecule type" value="Genomic_DNA"/>
</dbReference>
<evidence type="ECO:0000259" key="2">
    <source>
        <dbReference type="PROSITE" id="PS50097"/>
    </source>
</evidence>
<dbReference type="AlphaFoldDB" id="A0A3N4HK52"/>
<reference evidence="3 4" key="1">
    <citation type="journal article" date="2018" name="Nat. Ecol. Evol.">
        <title>Pezizomycetes genomes reveal the molecular basis of ectomycorrhizal truffle lifestyle.</title>
        <authorList>
            <person name="Murat C."/>
            <person name="Payen T."/>
            <person name="Noel B."/>
            <person name="Kuo A."/>
            <person name="Morin E."/>
            <person name="Chen J."/>
            <person name="Kohler A."/>
            <person name="Krizsan K."/>
            <person name="Balestrini R."/>
            <person name="Da Silva C."/>
            <person name="Montanini B."/>
            <person name="Hainaut M."/>
            <person name="Levati E."/>
            <person name="Barry K.W."/>
            <person name="Belfiori B."/>
            <person name="Cichocki N."/>
            <person name="Clum A."/>
            <person name="Dockter R.B."/>
            <person name="Fauchery L."/>
            <person name="Guy J."/>
            <person name="Iotti M."/>
            <person name="Le Tacon F."/>
            <person name="Lindquist E.A."/>
            <person name="Lipzen A."/>
            <person name="Malagnac F."/>
            <person name="Mello A."/>
            <person name="Molinier V."/>
            <person name="Miyauchi S."/>
            <person name="Poulain J."/>
            <person name="Riccioni C."/>
            <person name="Rubini A."/>
            <person name="Sitrit Y."/>
            <person name="Splivallo R."/>
            <person name="Traeger S."/>
            <person name="Wang M."/>
            <person name="Zifcakova L."/>
            <person name="Wipf D."/>
            <person name="Zambonelli A."/>
            <person name="Paolocci F."/>
            <person name="Nowrousian M."/>
            <person name="Ottonello S."/>
            <person name="Baldrian P."/>
            <person name="Spatafora J.W."/>
            <person name="Henrissat B."/>
            <person name="Nagy L.G."/>
            <person name="Aury J.M."/>
            <person name="Wincker P."/>
            <person name="Grigoriev I.V."/>
            <person name="Bonfante P."/>
            <person name="Martin F.M."/>
        </authorList>
    </citation>
    <scope>NUCLEOTIDE SEQUENCE [LARGE SCALE GENOMIC DNA]</scope>
    <source>
        <strain evidence="3 4">RN42</strain>
    </source>
</reference>
<evidence type="ECO:0000313" key="3">
    <source>
        <dbReference type="EMBL" id="RPA73657.1"/>
    </source>
</evidence>
<organism evidence="3 4">
    <name type="scientific">Ascobolus immersus RN42</name>
    <dbReference type="NCBI Taxonomy" id="1160509"/>
    <lineage>
        <taxon>Eukaryota</taxon>
        <taxon>Fungi</taxon>
        <taxon>Dikarya</taxon>
        <taxon>Ascomycota</taxon>
        <taxon>Pezizomycotina</taxon>
        <taxon>Pezizomycetes</taxon>
        <taxon>Pezizales</taxon>
        <taxon>Ascobolaceae</taxon>
        <taxon>Ascobolus</taxon>
    </lineage>
</organism>
<dbReference type="SUPFAM" id="SSF54695">
    <property type="entry name" value="POZ domain"/>
    <property type="match status" value="1"/>
</dbReference>
<proteinExistence type="predicted"/>
<accession>A0A3N4HK52</accession>
<dbReference type="Proteomes" id="UP000275078">
    <property type="component" value="Unassembled WGS sequence"/>
</dbReference>
<evidence type="ECO:0000256" key="1">
    <source>
        <dbReference type="SAM" id="MobiDB-lite"/>
    </source>
</evidence>
<dbReference type="PROSITE" id="PS50097">
    <property type="entry name" value="BTB"/>
    <property type="match status" value="1"/>
</dbReference>
<dbReference type="InterPro" id="IPR000210">
    <property type="entry name" value="BTB/POZ_dom"/>
</dbReference>
<sequence length="379" mass="41943">MSATLETNFSRLTTSATITVCLVRPAKNSTAVPTSQEACPNGTPSARETESTGSPTPNTLNGTAEEDTTPMDESKTDASVTDEDPSDTENGSSETAYRILSTYHLHISALTAHSSYFKGLIAFNGLELSTNKILFESPIEYDDMSLIAMGCFIDFIYTGTYNTTNYDDVYTSQSIVNIRMISGRFSMYLSIYVLAERILCDILKLAALRDMYALLAPLNRMYGNDYSHVPLTQTQKSIYGDGKVRRFGRMSWVLLIRGIATLFDGTVSKPATVSDTSLFSKDEVDSSEAKLRVKWTGVEPMRNMVAAFFAGIWTSFEVSPTNRMAGIQGRKDLIEGRPELMELILAYMSVGTSFNDIPLSEFGLKESEKRDLELPTYFS</sequence>
<protein>
    <recommendedName>
        <fullName evidence="2">BTB domain-containing protein</fullName>
    </recommendedName>
</protein>
<keyword evidence="4" id="KW-1185">Reference proteome</keyword>
<dbReference type="InterPro" id="IPR011333">
    <property type="entry name" value="SKP1/BTB/POZ_sf"/>
</dbReference>
<dbReference type="Gene3D" id="3.30.710.10">
    <property type="entry name" value="Potassium Channel Kv1.1, Chain A"/>
    <property type="match status" value="1"/>
</dbReference>
<evidence type="ECO:0000313" key="4">
    <source>
        <dbReference type="Proteomes" id="UP000275078"/>
    </source>
</evidence>
<name>A0A3N4HK52_ASCIM</name>